<evidence type="ECO:0000313" key="2">
    <source>
        <dbReference type="Proteomes" id="UP000178425"/>
    </source>
</evidence>
<accession>A0A1F5WSX0</accession>
<sequence>MLLESSYDLAFIDEELAALQDYFEIFGDIITEKDVNERAHEACANICKHHRLLVIYDMDCLIEMLRGHFLPQLKTIIPARFDLGVMLWTKSPRPDGLLPSLYFQIVAQPEVNAFVAHTVTNPDSRVSMFGERGQKYWLVIIRMEKANIYDRKLLK</sequence>
<dbReference type="Proteomes" id="UP000178425">
    <property type="component" value="Unassembled WGS sequence"/>
</dbReference>
<comment type="caution">
    <text evidence="1">The sequence shown here is derived from an EMBL/GenBank/DDBJ whole genome shotgun (WGS) entry which is preliminary data.</text>
</comment>
<protein>
    <submittedName>
        <fullName evidence="1">Uncharacterized protein</fullName>
    </submittedName>
</protein>
<dbReference type="EMBL" id="MFHI01000020">
    <property type="protein sequence ID" value="OGF78732.1"/>
    <property type="molecule type" value="Genomic_DNA"/>
</dbReference>
<gene>
    <name evidence="1" type="ORF">A2W54_02990</name>
</gene>
<dbReference type="AlphaFoldDB" id="A0A1F5WSX0"/>
<organism evidence="1 2">
    <name type="scientific">Candidatus Giovannonibacteria bacterium RIFCSPHIGHO2_02_43_13</name>
    <dbReference type="NCBI Taxonomy" id="1798330"/>
    <lineage>
        <taxon>Bacteria</taxon>
        <taxon>Candidatus Giovannoniibacteriota</taxon>
    </lineage>
</organism>
<evidence type="ECO:0000313" key="1">
    <source>
        <dbReference type="EMBL" id="OGF78732.1"/>
    </source>
</evidence>
<proteinExistence type="predicted"/>
<reference evidence="1 2" key="1">
    <citation type="journal article" date="2016" name="Nat. Commun.">
        <title>Thousands of microbial genomes shed light on interconnected biogeochemical processes in an aquifer system.</title>
        <authorList>
            <person name="Anantharaman K."/>
            <person name="Brown C.T."/>
            <person name="Hug L.A."/>
            <person name="Sharon I."/>
            <person name="Castelle C.J."/>
            <person name="Probst A.J."/>
            <person name="Thomas B.C."/>
            <person name="Singh A."/>
            <person name="Wilkins M.J."/>
            <person name="Karaoz U."/>
            <person name="Brodie E.L."/>
            <person name="Williams K.H."/>
            <person name="Hubbard S.S."/>
            <person name="Banfield J.F."/>
        </authorList>
    </citation>
    <scope>NUCLEOTIDE SEQUENCE [LARGE SCALE GENOMIC DNA]</scope>
</reference>
<name>A0A1F5WSX0_9BACT</name>